<dbReference type="AlphaFoldDB" id="A0A8H6XEB7"/>
<keyword evidence="1" id="KW-0812">Transmembrane</keyword>
<evidence type="ECO:0000313" key="3">
    <source>
        <dbReference type="Proteomes" id="UP000620124"/>
    </source>
</evidence>
<proteinExistence type="predicted"/>
<keyword evidence="1" id="KW-1133">Transmembrane helix</keyword>
<dbReference type="EMBL" id="JACAZI010000020">
    <property type="protein sequence ID" value="KAF7339149.1"/>
    <property type="molecule type" value="Genomic_DNA"/>
</dbReference>
<feature type="transmembrane region" description="Helical" evidence="1">
    <location>
        <begin position="173"/>
        <end position="199"/>
    </location>
</feature>
<name>A0A8H6XEB7_9AGAR</name>
<feature type="transmembrane region" description="Helical" evidence="1">
    <location>
        <begin position="147"/>
        <end position="167"/>
    </location>
</feature>
<feature type="transmembrane region" description="Helical" evidence="1">
    <location>
        <begin position="47"/>
        <end position="75"/>
    </location>
</feature>
<dbReference type="OrthoDB" id="3032844at2759"/>
<protein>
    <submittedName>
        <fullName evidence="2">Uncharacterized protein</fullName>
    </submittedName>
</protein>
<keyword evidence="1" id="KW-0472">Membrane</keyword>
<sequence>MSGKPTSFGGTISSGIQDLSAILSLFGTAECELHVGSALRGGGRGGYLYAAITPLSIFGSLGPAKAAFSIMLLCLPRVGARTLDHMGFEAKGDVMALAMLEGNRYKAERLLVELLDKHYIRSARNVRIERPEIHRPHFLLRPWNFKLLLASLLVACLGVTPYIHFAVLKHTSFFALAVFFPLCRVLGGLFCVFPGQLLLQYRIEMIVKQRVLFMGINDLSGQGGRPLNVPTRHIRLWDASYTSEACLSSLYNFLETPAAGSPNAAPFLKHLAQVLPLNLDSPPTPKDVAMGLKPYVTNTWPWLAMMGAILSGFFMTLVGYIGCFTIVQNSRTALDTYIWLVAEATLALIRLLVWASNPPWDESDGLQFRLHCPKNQSLQGILGTEEFPADTFQMVTEKRFWEALTAYSGPVNLDRINTVSGFRHLYSSVLQESGSGSAEILCLILEGEEETILCTMNEAQELAFHHADMNPTAGHTVRRKPLEMKGPSEFMMDVFEHYHFILSRVDGKSDPIRVSWPLSESFLVDSEVHDECVGSGDLEKATEERWGRTPKCH</sequence>
<evidence type="ECO:0000256" key="1">
    <source>
        <dbReference type="SAM" id="Phobius"/>
    </source>
</evidence>
<organism evidence="2 3">
    <name type="scientific">Mycena venus</name>
    <dbReference type="NCBI Taxonomy" id="2733690"/>
    <lineage>
        <taxon>Eukaryota</taxon>
        <taxon>Fungi</taxon>
        <taxon>Dikarya</taxon>
        <taxon>Basidiomycota</taxon>
        <taxon>Agaricomycotina</taxon>
        <taxon>Agaricomycetes</taxon>
        <taxon>Agaricomycetidae</taxon>
        <taxon>Agaricales</taxon>
        <taxon>Marasmiineae</taxon>
        <taxon>Mycenaceae</taxon>
        <taxon>Mycena</taxon>
    </lineage>
</organism>
<reference evidence="2" key="1">
    <citation type="submission" date="2020-05" db="EMBL/GenBank/DDBJ databases">
        <title>Mycena genomes resolve the evolution of fungal bioluminescence.</title>
        <authorList>
            <person name="Tsai I.J."/>
        </authorList>
    </citation>
    <scope>NUCLEOTIDE SEQUENCE</scope>
    <source>
        <strain evidence="2">CCC161011</strain>
    </source>
</reference>
<evidence type="ECO:0000313" key="2">
    <source>
        <dbReference type="EMBL" id="KAF7339149.1"/>
    </source>
</evidence>
<gene>
    <name evidence="2" type="ORF">MVEN_01991800</name>
</gene>
<dbReference type="Proteomes" id="UP000620124">
    <property type="component" value="Unassembled WGS sequence"/>
</dbReference>
<comment type="caution">
    <text evidence="2">The sequence shown here is derived from an EMBL/GenBank/DDBJ whole genome shotgun (WGS) entry which is preliminary data.</text>
</comment>
<accession>A0A8H6XEB7</accession>
<feature type="transmembrane region" description="Helical" evidence="1">
    <location>
        <begin position="300"/>
        <end position="322"/>
    </location>
</feature>
<keyword evidence="3" id="KW-1185">Reference proteome</keyword>